<feature type="compositionally biased region" description="Low complexity" evidence="1">
    <location>
        <begin position="291"/>
        <end position="314"/>
    </location>
</feature>
<organism evidence="2 3">
    <name type="scientific">Thecamonas trahens ATCC 50062</name>
    <dbReference type="NCBI Taxonomy" id="461836"/>
    <lineage>
        <taxon>Eukaryota</taxon>
        <taxon>Apusozoa</taxon>
        <taxon>Apusomonadida</taxon>
        <taxon>Apusomonadidae</taxon>
        <taxon>Thecamonas</taxon>
    </lineage>
</organism>
<gene>
    <name evidence="2" type="ORF">AMSG_01630</name>
</gene>
<feature type="compositionally biased region" description="Low complexity" evidence="1">
    <location>
        <begin position="269"/>
        <end position="280"/>
    </location>
</feature>
<feature type="region of interest" description="Disordered" evidence="1">
    <location>
        <begin position="1"/>
        <end position="21"/>
    </location>
</feature>
<keyword evidence="3" id="KW-1185">Reference proteome</keyword>
<sequence length="390" mass="39755">MAKGKRGRKDEGSGRASKRVKSISGKAVEAAKVAAVMEKRAAEVAARVAAAEEVGMVGSYAGEALPLATESVVDGVMALDGCDVAYKAGGRTSRFIFALPLHLMRLEGTSSALRGTLTQLDTMHPRLSIPMADATRGKGVLELRGSIVRSSDARFLMLSAGPAGTVATSKVYDSVVLFSTAQWRPLAAVASAPGGDDDAGEAGDDETQPGPSPEDALQPVNLDSLPKEKNPVWPHVSGRWQPPGSSEAGEAKPGDESGPAGGEGNGLPSAAAVASQSSQAFPVVDLTGLIPASPGKSPARSGASAGKASSGGSRRAIKLDSDSDSDVLFSSSGGCESPTRTRSPVRSQPSRSSARKKPVSYAEYEWDESGDDESSVVGASGAGSESDFAP</sequence>
<feature type="region of interest" description="Disordered" evidence="1">
    <location>
        <begin position="190"/>
        <end position="390"/>
    </location>
</feature>
<evidence type="ECO:0000313" key="3">
    <source>
        <dbReference type="Proteomes" id="UP000054408"/>
    </source>
</evidence>
<dbReference type="EMBL" id="GL349438">
    <property type="protein sequence ID" value="KNC54778.1"/>
    <property type="molecule type" value="Genomic_DNA"/>
</dbReference>
<evidence type="ECO:0000256" key="1">
    <source>
        <dbReference type="SAM" id="MobiDB-lite"/>
    </source>
</evidence>
<feature type="compositionally biased region" description="Low complexity" evidence="1">
    <location>
        <begin position="326"/>
        <end position="352"/>
    </location>
</feature>
<feature type="compositionally biased region" description="Acidic residues" evidence="1">
    <location>
        <begin position="195"/>
        <end position="207"/>
    </location>
</feature>
<dbReference type="RefSeq" id="XP_013761678.1">
    <property type="nucleotide sequence ID" value="XM_013906224.1"/>
</dbReference>
<dbReference type="Proteomes" id="UP000054408">
    <property type="component" value="Unassembled WGS sequence"/>
</dbReference>
<protein>
    <submittedName>
        <fullName evidence="2">Uncharacterized protein</fullName>
    </submittedName>
</protein>
<feature type="compositionally biased region" description="Acidic residues" evidence="1">
    <location>
        <begin position="364"/>
        <end position="374"/>
    </location>
</feature>
<dbReference type="AlphaFoldDB" id="A0A0L0DTI9"/>
<proteinExistence type="predicted"/>
<accession>A0A0L0DTI9</accession>
<name>A0A0L0DTI9_THETB</name>
<feature type="compositionally biased region" description="Low complexity" evidence="1">
    <location>
        <begin position="375"/>
        <end position="390"/>
    </location>
</feature>
<evidence type="ECO:0000313" key="2">
    <source>
        <dbReference type="EMBL" id="KNC54778.1"/>
    </source>
</evidence>
<reference evidence="2 3" key="1">
    <citation type="submission" date="2010-05" db="EMBL/GenBank/DDBJ databases">
        <title>The Genome Sequence of Thecamonas trahens ATCC 50062.</title>
        <authorList>
            <consortium name="The Broad Institute Genome Sequencing Platform"/>
            <person name="Russ C."/>
            <person name="Cuomo C."/>
            <person name="Shea T."/>
            <person name="Young S.K."/>
            <person name="Zeng Q."/>
            <person name="Koehrsen M."/>
            <person name="Haas B."/>
            <person name="Borodovsky M."/>
            <person name="Guigo R."/>
            <person name="Alvarado L."/>
            <person name="Berlin A."/>
            <person name="Bochicchio J."/>
            <person name="Borenstein D."/>
            <person name="Chapman S."/>
            <person name="Chen Z."/>
            <person name="Freedman E."/>
            <person name="Gellesch M."/>
            <person name="Goldberg J."/>
            <person name="Griggs A."/>
            <person name="Gujja S."/>
            <person name="Heilman E."/>
            <person name="Heiman D."/>
            <person name="Hepburn T."/>
            <person name="Howarth C."/>
            <person name="Jen D."/>
            <person name="Larson L."/>
            <person name="Mehta T."/>
            <person name="Park D."/>
            <person name="Pearson M."/>
            <person name="Roberts A."/>
            <person name="Saif S."/>
            <person name="Shenoy N."/>
            <person name="Sisk P."/>
            <person name="Stolte C."/>
            <person name="Sykes S."/>
            <person name="Thomson T."/>
            <person name="Walk T."/>
            <person name="White J."/>
            <person name="Yandava C."/>
            <person name="Burger G."/>
            <person name="Gray M.W."/>
            <person name="Holland P.W.H."/>
            <person name="King N."/>
            <person name="Lang F.B.F."/>
            <person name="Roger A.J."/>
            <person name="Ruiz-Trillo I."/>
            <person name="Lander E."/>
            <person name="Nusbaum C."/>
        </authorList>
    </citation>
    <scope>NUCLEOTIDE SEQUENCE [LARGE SCALE GENOMIC DNA]</scope>
    <source>
        <strain evidence="2 3">ATCC 50062</strain>
    </source>
</reference>
<dbReference type="GeneID" id="25561374"/>